<dbReference type="GO" id="GO:0005254">
    <property type="term" value="F:chloride channel activity"/>
    <property type="evidence" value="ECO:0007669"/>
    <property type="project" value="InterPro"/>
</dbReference>
<gene>
    <name evidence="10" type="ORF">KK488_08355</name>
</gene>
<evidence type="ECO:0000256" key="4">
    <source>
        <dbReference type="ARBA" id="ARBA00022692"/>
    </source>
</evidence>
<feature type="transmembrane region" description="Helical" evidence="9">
    <location>
        <begin position="48"/>
        <end position="70"/>
    </location>
</feature>
<dbReference type="EMBL" id="JAHGAW010000005">
    <property type="protein sequence ID" value="MBT2186956.1"/>
    <property type="molecule type" value="Genomic_DNA"/>
</dbReference>
<comment type="caution">
    <text evidence="10">The sequence shown here is derived from an EMBL/GenBank/DDBJ whole genome shotgun (WGS) entry which is preliminary data.</text>
</comment>
<keyword evidence="2" id="KW-0813">Transport</keyword>
<evidence type="ECO:0000313" key="11">
    <source>
        <dbReference type="Proteomes" id="UP001138757"/>
    </source>
</evidence>
<evidence type="ECO:0000256" key="8">
    <source>
        <dbReference type="ARBA" id="ARBA00034708"/>
    </source>
</evidence>
<keyword evidence="5 9" id="KW-1133">Transmembrane helix</keyword>
<sequence>MIVRPRPGLRDVLFALHGTILVQIVWRLFAIAIVSAVAVLAARVWPGMFAQVSAIPFALLGIALSIFMSFRNNACYDRWWEGRKLWGSLIIACRSLARLASTLDEADRALLLRGLCGFTLGLGLRLRGGDEIHAIARYCGDGPWARAPNPVDAVLHQIGTHCLRLSERGRINPIHHSLLEAQIGALSQVQAGCERIATTPLPFTYSLVLHRTTYIFCLLLPFALAGALGWWTLLPVLLASYTFFGLDALGDQLEDPFGLEPNDLPLDALARTVEREMLALIGGEEIPPPIEPVHYVLT</sequence>
<keyword evidence="11" id="KW-1185">Reference proteome</keyword>
<evidence type="ECO:0000256" key="9">
    <source>
        <dbReference type="SAM" id="Phobius"/>
    </source>
</evidence>
<feature type="transmembrane region" description="Helical" evidence="9">
    <location>
        <begin position="12"/>
        <end position="42"/>
    </location>
</feature>
<evidence type="ECO:0000256" key="7">
    <source>
        <dbReference type="ARBA" id="ARBA00023136"/>
    </source>
</evidence>
<comment type="subcellular location">
    <subcellularLocation>
        <location evidence="1">Cell membrane</location>
        <topology evidence="1">Multi-pass membrane protein</topology>
    </subcellularLocation>
</comment>
<organism evidence="10 11">
    <name type="scientific">Sphingobium nicotianae</name>
    <dbReference type="NCBI Taxonomy" id="2782607"/>
    <lineage>
        <taxon>Bacteria</taxon>
        <taxon>Pseudomonadati</taxon>
        <taxon>Pseudomonadota</taxon>
        <taxon>Alphaproteobacteria</taxon>
        <taxon>Sphingomonadales</taxon>
        <taxon>Sphingomonadaceae</taxon>
        <taxon>Sphingobium</taxon>
    </lineage>
</organism>
<evidence type="ECO:0000256" key="3">
    <source>
        <dbReference type="ARBA" id="ARBA00022475"/>
    </source>
</evidence>
<dbReference type="PANTHER" id="PTHR33281:SF19">
    <property type="entry name" value="VOLTAGE-DEPENDENT ANION CHANNEL-FORMING PROTEIN YNEE"/>
    <property type="match status" value="1"/>
</dbReference>
<protein>
    <submittedName>
        <fullName evidence="10">Bestrophin</fullName>
    </submittedName>
</protein>
<evidence type="ECO:0000256" key="2">
    <source>
        <dbReference type="ARBA" id="ARBA00022448"/>
    </source>
</evidence>
<dbReference type="InterPro" id="IPR044669">
    <property type="entry name" value="YneE/VCCN1/2-like"/>
</dbReference>
<keyword evidence="7 9" id="KW-0472">Membrane</keyword>
<reference evidence="10" key="1">
    <citation type="submission" date="2021-05" db="EMBL/GenBank/DDBJ databases">
        <title>Genome of Sphingobium sp. strain.</title>
        <authorList>
            <person name="Fan R."/>
        </authorList>
    </citation>
    <scope>NUCLEOTIDE SEQUENCE</scope>
    <source>
        <strain evidence="10">H33</strain>
    </source>
</reference>
<accession>A0A9X1DBI7</accession>
<comment type="similarity">
    <text evidence="8">Belongs to the anion channel-forming bestrophin (TC 1.A.46) family.</text>
</comment>
<dbReference type="Proteomes" id="UP001138757">
    <property type="component" value="Unassembled WGS sequence"/>
</dbReference>
<dbReference type="PANTHER" id="PTHR33281">
    <property type="entry name" value="UPF0187 PROTEIN YNEE"/>
    <property type="match status" value="1"/>
</dbReference>
<dbReference type="Pfam" id="PF25539">
    <property type="entry name" value="Bestrophin_2"/>
    <property type="match status" value="1"/>
</dbReference>
<dbReference type="AlphaFoldDB" id="A0A9X1DBI7"/>
<keyword evidence="4 9" id="KW-0812">Transmembrane</keyword>
<keyword evidence="3" id="KW-1003">Cell membrane</keyword>
<evidence type="ECO:0000313" key="10">
    <source>
        <dbReference type="EMBL" id="MBT2186956.1"/>
    </source>
</evidence>
<proteinExistence type="inferred from homology"/>
<feature type="transmembrane region" description="Helical" evidence="9">
    <location>
        <begin position="213"/>
        <end position="233"/>
    </location>
</feature>
<name>A0A9X1DBI7_9SPHN</name>
<keyword evidence="6" id="KW-0406">Ion transport</keyword>
<evidence type="ECO:0000256" key="1">
    <source>
        <dbReference type="ARBA" id="ARBA00004651"/>
    </source>
</evidence>
<evidence type="ECO:0000256" key="6">
    <source>
        <dbReference type="ARBA" id="ARBA00023065"/>
    </source>
</evidence>
<evidence type="ECO:0000256" key="5">
    <source>
        <dbReference type="ARBA" id="ARBA00022989"/>
    </source>
</evidence>
<dbReference type="RefSeq" id="WP_214622715.1">
    <property type="nucleotide sequence ID" value="NZ_JAHGAW010000005.1"/>
</dbReference>
<dbReference type="GO" id="GO:0005886">
    <property type="term" value="C:plasma membrane"/>
    <property type="evidence" value="ECO:0007669"/>
    <property type="project" value="UniProtKB-SubCell"/>
</dbReference>